<reference evidence="1 2" key="1">
    <citation type="journal article" date="2019" name="Int. J. Syst. Evol. Microbiol.">
        <title>The Global Catalogue of Microorganisms (GCM) 10K type strain sequencing project: providing services to taxonomists for standard genome sequencing and annotation.</title>
        <authorList>
            <consortium name="The Broad Institute Genomics Platform"/>
            <consortium name="The Broad Institute Genome Sequencing Center for Infectious Disease"/>
            <person name="Wu L."/>
            <person name="Ma J."/>
        </authorList>
    </citation>
    <scope>NUCLEOTIDE SEQUENCE [LARGE SCALE GENOMIC DNA]</scope>
    <source>
        <strain evidence="1 2">JCM 6833</strain>
    </source>
</reference>
<dbReference type="Proteomes" id="UP001501509">
    <property type="component" value="Unassembled WGS sequence"/>
</dbReference>
<organism evidence="1 2">
    <name type="scientific">Actinomadura fulvescens</name>
    <dbReference type="NCBI Taxonomy" id="46160"/>
    <lineage>
        <taxon>Bacteria</taxon>
        <taxon>Bacillati</taxon>
        <taxon>Actinomycetota</taxon>
        <taxon>Actinomycetes</taxon>
        <taxon>Streptosporangiales</taxon>
        <taxon>Thermomonosporaceae</taxon>
        <taxon>Actinomadura</taxon>
    </lineage>
</organism>
<evidence type="ECO:0000313" key="2">
    <source>
        <dbReference type="Proteomes" id="UP001501509"/>
    </source>
</evidence>
<dbReference type="EMBL" id="BAAATD010000006">
    <property type="protein sequence ID" value="GAA2609559.1"/>
    <property type="molecule type" value="Genomic_DNA"/>
</dbReference>
<comment type="caution">
    <text evidence="1">The sequence shown here is derived from an EMBL/GenBank/DDBJ whole genome shotgun (WGS) entry which is preliminary data.</text>
</comment>
<evidence type="ECO:0000313" key="1">
    <source>
        <dbReference type="EMBL" id="GAA2609559.1"/>
    </source>
</evidence>
<dbReference type="InterPro" id="IPR021145">
    <property type="entry name" value="Portal_protein_SPP1_Gp6-like"/>
</dbReference>
<protein>
    <recommendedName>
        <fullName evidence="3">Portal protein</fullName>
    </recommendedName>
</protein>
<dbReference type="Pfam" id="PF05133">
    <property type="entry name" value="SPP1_portal"/>
    <property type="match status" value="1"/>
</dbReference>
<proteinExistence type="predicted"/>
<keyword evidence="2" id="KW-1185">Reference proteome</keyword>
<evidence type="ECO:0008006" key="3">
    <source>
        <dbReference type="Google" id="ProtNLM"/>
    </source>
</evidence>
<sequence length="470" mass="52073">MKNWADAMIRELDQSRTDNEHIGLVRRYLAGRHDMPYMPPDATAEYQALARQSVTNWLPLIAGTFTESLYVDGYRSGRSADNVAGWKRWQDNKLDARQMITMRGAIEYGVSYVAVEGSKIRTLSARKSWAWYEDDEAEHPVAGIVEVGSRIASDGTVLARYEFWHDRVVYTYERVTGRRLGVPDDPSSPHDGKDVQIGSLELVNTRKLASAVPVPWVRFRDRLDDEAQGVIRPLISLQNRVNASVFYLLMALHYASFRQRWATGLVIPRDEQEMLPDGTENPNFGKPIEPFKAAVNRLWISENGDSKFGDFDQTDVTGHLAAIASAVGTLISIGRSSPLLASGNSISNVAIESIAALNASMNSQIDSFKMNFGESWEAVLALSGASDPSARVRWRDTEPRSFSQIVDGLVKLHQMGAPAEGLFELVPQITDQQLEQWRELAAKPSDTDRLADAIARQAAPAVGADVPAAE</sequence>
<dbReference type="RefSeq" id="WP_344544551.1">
    <property type="nucleotide sequence ID" value="NZ_BAAATD010000006.1"/>
</dbReference>
<accession>A0ABN3Q1U8</accession>
<name>A0ABN3Q1U8_9ACTN</name>
<gene>
    <name evidence="1" type="ORF">GCM10010411_49790</name>
</gene>